<dbReference type="Gene3D" id="3.40.366.10">
    <property type="entry name" value="Malonyl-Coenzyme A Acyl Carrier Protein, domain 2"/>
    <property type="match status" value="1"/>
</dbReference>
<sequence length="609" mass="63286">MAESREDLVAALRASLKENERLGRQVRARSSAPGEPVAIVGMGCRLPGGIGSPDTLWEVLAAGRDTVGGFPTDRGWDLEALFAPDPDSPGTSTVDRGGFLDGAADFDAGLFGISPREALAMDPQQRVLLETAWETFEDAGIDPTTLRGSRTGVWVGISAQDYDQPARHGDPRVEGLLLTGNTPSVASGRIAYVFGLEGPAVSVDTACSSSLVALHQAVRALRAGECTMALVGGVTILTSPHLFVEFSRQRGLAPDGRCKSFSDDADGTGWSEGAGLLLVERLSDARRNGHRVLAVVRGTAVNSDGASNGLTAPNGPSQQRVIRAALADAGLSTADVDVVEAHGTGTALGDPIEAQALLATYGAGREEARPLRLGSVKSNLGHTQAAAGVTGIIKSVLAMRHDALPATLHVGRPSSAVDWGTGAVELLTEHTPWPRGRTPRRAAVSSFGVSGTNAHVVLEEAPEEDAPEDHVSEPSGGTPEGLPLPWLLSGRSPAALREAAARLREFAAARPDVPAVDLARSLATGRARLDHRAVLLSRGGDDLLAALDTLAARERAPGGPGVDRARSGRRLAVVFGGQGSQRVGMGRELYECFPVFAGAFDRVVGLLGG</sequence>
<evidence type="ECO:0000256" key="6">
    <source>
        <dbReference type="SAM" id="MobiDB-lite"/>
    </source>
</evidence>
<organism evidence="8 9">
    <name type="scientific">Streptomyces bohaiensis</name>
    <dbReference type="NCBI Taxonomy" id="1431344"/>
    <lineage>
        <taxon>Bacteria</taxon>
        <taxon>Bacillati</taxon>
        <taxon>Actinomycetota</taxon>
        <taxon>Actinomycetes</taxon>
        <taxon>Kitasatosporales</taxon>
        <taxon>Streptomycetaceae</taxon>
        <taxon>Streptomyces</taxon>
    </lineage>
</organism>
<dbReference type="CDD" id="cd00833">
    <property type="entry name" value="PKS"/>
    <property type="match status" value="1"/>
</dbReference>
<dbReference type="Pfam" id="PF16197">
    <property type="entry name" value="KAsynt_C_assoc"/>
    <property type="match status" value="1"/>
</dbReference>
<evidence type="ECO:0000256" key="4">
    <source>
        <dbReference type="ARBA" id="ARBA00023268"/>
    </source>
</evidence>
<evidence type="ECO:0000256" key="3">
    <source>
        <dbReference type="ARBA" id="ARBA00022679"/>
    </source>
</evidence>
<keyword evidence="5" id="KW-0012">Acyltransferase</keyword>
<dbReference type="SUPFAM" id="SSF53901">
    <property type="entry name" value="Thiolase-like"/>
    <property type="match status" value="1"/>
</dbReference>
<proteinExistence type="predicted"/>
<evidence type="ECO:0000313" key="9">
    <source>
        <dbReference type="Proteomes" id="UP000727056"/>
    </source>
</evidence>
<keyword evidence="1" id="KW-0596">Phosphopantetheine</keyword>
<protein>
    <recommendedName>
        <fullName evidence="7">Ketosynthase family 3 (KS3) domain-containing protein</fullName>
    </recommendedName>
</protein>
<dbReference type="Pfam" id="PF02801">
    <property type="entry name" value="Ketoacyl-synt_C"/>
    <property type="match status" value="1"/>
</dbReference>
<evidence type="ECO:0000256" key="5">
    <source>
        <dbReference type="ARBA" id="ARBA00023315"/>
    </source>
</evidence>
<evidence type="ECO:0000313" key="8">
    <source>
        <dbReference type="EMBL" id="NJQ17231.1"/>
    </source>
</evidence>
<feature type="region of interest" description="Disordered" evidence="6">
    <location>
        <begin position="461"/>
        <end position="482"/>
    </location>
</feature>
<keyword evidence="9" id="KW-1185">Reference proteome</keyword>
<dbReference type="SUPFAM" id="SSF52151">
    <property type="entry name" value="FabD/lysophospholipase-like"/>
    <property type="match status" value="1"/>
</dbReference>
<dbReference type="InterPro" id="IPR016035">
    <property type="entry name" value="Acyl_Trfase/lysoPLipase"/>
</dbReference>
<dbReference type="PROSITE" id="PS52004">
    <property type="entry name" value="KS3_2"/>
    <property type="match status" value="1"/>
</dbReference>
<dbReference type="InterPro" id="IPR001227">
    <property type="entry name" value="Ac_transferase_dom_sf"/>
</dbReference>
<evidence type="ECO:0000259" key="7">
    <source>
        <dbReference type="PROSITE" id="PS52004"/>
    </source>
</evidence>
<keyword evidence="2" id="KW-0597">Phosphoprotein</keyword>
<feature type="non-terminal residue" evidence="8">
    <location>
        <position position="609"/>
    </location>
</feature>
<dbReference type="InterPro" id="IPR020841">
    <property type="entry name" value="PKS_Beta-ketoAc_synthase_dom"/>
</dbReference>
<dbReference type="PANTHER" id="PTHR43775">
    <property type="entry name" value="FATTY ACID SYNTHASE"/>
    <property type="match status" value="1"/>
</dbReference>
<dbReference type="EMBL" id="JAAVJC010000263">
    <property type="protein sequence ID" value="NJQ17231.1"/>
    <property type="molecule type" value="Genomic_DNA"/>
</dbReference>
<gene>
    <name evidence="8" type="ORF">HCN52_20375</name>
</gene>
<dbReference type="Pfam" id="PF00109">
    <property type="entry name" value="ketoacyl-synt"/>
    <property type="match status" value="1"/>
</dbReference>
<feature type="domain" description="Ketosynthase family 3 (KS3)" evidence="7">
    <location>
        <begin position="34"/>
        <end position="460"/>
    </location>
</feature>
<dbReference type="InterPro" id="IPR014030">
    <property type="entry name" value="Ketoacyl_synth_N"/>
</dbReference>
<keyword evidence="4" id="KW-0511">Multifunctional enzyme</keyword>
<evidence type="ECO:0000256" key="1">
    <source>
        <dbReference type="ARBA" id="ARBA00022450"/>
    </source>
</evidence>
<keyword evidence="3" id="KW-0808">Transferase</keyword>
<dbReference type="InterPro" id="IPR016039">
    <property type="entry name" value="Thiolase-like"/>
</dbReference>
<reference evidence="8 9" key="1">
    <citation type="submission" date="2020-03" db="EMBL/GenBank/DDBJ databases">
        <title>Draft genome of Streptomyces sp. ventii, isolated from the Axial Seamount in the Pacific Ocean, and resequencing of the two type strains Streptomyces lonarensis strain NCL 716 and Streptomyces bohaiensis strain 11A07.</title>
        <authorList>
            <person name="Loughran R.M."/>
            <person name="Pfannmuller K.M."/>
            <person name="Wasson B.J."/>
            <person name="Deadmond M.C."/>
            <person name="Paddock B.E."/>
            <person name="Koyack M.J."/>
            <person name="Gallegos D.A."/>
            <person name="Mitchell E.A."/>
            <person name="Ushijima B."/>
            <person name="Saw J.H."/>
            <person name="Mcphail K.L."/>
            <person name="Videau P."/>
        </authorList>
    </citation>
    <scope>NUCLEOTIDE SEQUENCE [LARGE SCALE GENOMIC DNA]</scope>
    <source>
        <strain evidence="8 9">11A07</strain>
    </source>
</reference>
<name>A0ABX1CFW1_9ACTN</name>
<dbReference type="SMART" id="SM00825">
    <property type="entry name" value="PKS_KS"/>
    <property type="match status" value="1"/>
</dbReference>
<dbReference type="RefSeq" id="WP_280923942.1">
    <property type="nucleotide sequence ID" value="NZ_JAAVJC010000263.1"/>
</dbReference>
<evidence type="ECO:0000256" key="2">
    <source>
        <dbReference type="ARBA" id="ARBA00022553"/>
    </source>
</evidence>
<dbReference type="Gene3D" id="3.40.47.10">
    <property type="match status" value="1"/>
</dbReference>
<dbReference type="Gene3D" id="3.30.70.3290">
    <property type="match status" value="1"/>
</dbReference>
<comment type="caution">
    <text evidence="8">The sequence shown here is derived from an EMBL/GenBank/DDBJ whole genome shotgun (WGS) entry which is preliminary data.</text>
</comment>
<dbReference type="PROSITE" id="PS00606">
    <property type="entry name" value="KS3_1"/>
    <property type="match status" value="1"/>
</dbReference>
<dbReference type="InterPro" id="IPR014031">
    <property type="entry name" value="Ketoacyl_synth_C"/>
</dbReference>
<accession>A0ABX1CFW1</accession>
<dbReference type="InterPro" id="IPR018201">
    <property type="entry name" value="Ketoacyl_synth_AS"/>
</dbReference>
<dbReference type="InterPro" id="IPR050091">
    <property type="entry name" value="PKS_NRPS_Biosynth_Enz"/>
</dbReference>
<dbReference type="Proteomes" id="UP000727056">
    <property type="component" value="Unassembled WGS sequence"/>
</dbReference>
<dbReference type="InterPro" id="IPR032821">
    <property type="entry name" value="PKS_assoc"/>
</dbReference>
<dbReference type="PANTHER" id="PTHR43775:SF51">
    <property type="entry name" value="INACTIVE PHENOLPHTHIOCEROL SYNTHESIS POLYKETIDE SYNTHASE TYPE I PKS1-RELATED"/>
    <property type="match status" value="1"/>
</dbReference>